<name>A0AAV7E2G4_ARIFI</name>
<dbReference type="AlphaFoldDB" id="A0AAV7E2G4"/>
<sequence length="94" mass="10537">MVAFGKKKGKVVAFGKKKGFSRSLLSANLSDLRRSSAGVNGLRRTLSRISPYRFLTEFALTNLSSSYERKGDERSHKSLLTGFSRSLAHWHLYA</sequence>
<proteinExistence type="predicted"/>
<comment type="caution">
    <text evidence="1">The sequence shown here is derived from an EMBL/GenBank/DDBJ whole genome shotgun (WGS) entry which is preliminary data.</text>
</comment>
<dbReference type="EMBL" id="JAINDJ010000007">
    <property type="protein sequence ID" value="KAG9442419.1"/>
    <property type="molecule type" value="Genomic_DNA"/>
</dbReference>
<evidence type="ECO:0000313" key="1">
    <source>
        <dbReference type="EMBL" id="KAG9442419.1"/>
    </source>
</evidence>
<dbReference type="Proteomes" id="UP000825729">
    <property type="component" value="Unassembled WGS sequence"/>
</dbReference>
<accession>A0AAV7E2G4</accession>
<reference evidence="1 2" key="1">
    <citation type="submission" date="2021-07" db="EMBL/GenBank/DDBJ databases">
        <title>The Aristolochia fimbriata genome: insights into angiosperm evolution, floral development and chemical biosynthesis.</title>
        <authorList>
            <person name="Jiao Y."/>
        </authorList>
    </citation>
    <scope>NUCLEOTIDE SEQUENCE [LARGE SCALE GENOMIC DNA]</scope>
    <source>
        <strain evidence="1">IBCAS-2021</strain>
        <tissue evidence="1">Leaf</tissue>
    </source>
</reference>
<organism evidence="1 2">
    <name type="scientific">Aristolochia fimbriata</name>
    <name type="common">White veined hardy Dutchman's pipe vine</name>
    <dbReference type="NCBI Taxonomy" id="158543"/>
    <lineage>
        <taxon>Eukaryota</taxon>
        <taxon>Viridiplantae</taxon>
        <taxon>Streptophyta</taxon>
        <taxon>Embryophyta</taxon>
        <taxon>Tracheophyta</taxon>
        <taxon>Spermatophyta</taxon>
        <taxon>Magnoliopsida</taxon>
        <taxon>Magnoliidae</taxon>
        <taxon>Piperales</taxon>
        <taxon>Aristolochiaceae</taxon>
        <taxon>Aristolochia</taxon>
    </lineage>
</organism>
<keyword evidence="2" id="KW-1185">Reference proteome</keyword>
<protein>
    <submittedName>
        <fullName evidence="1">Uncharacterized protein</fullName>
    </submittedName>
</protein>
<evidence type="ECO:0000313" key="2">
    <source>
        <dbReference type="Proteomes" id="UP000825729"/>
    </source>
</evidence>
<gene>
    <name evidence="1" type="ORF">H6P81_018273</name>
</gene>